<gene>
    <name evidence="2" type="ordered locus">Fbal_2528</name>
</gene>
<dbReference type="KEGG" id="fbl:Fbal_2528"/>
<dbReference type="SUPFAM" id="SSF53474">
    <property type="entry name" value="alpha/beta-Hydrolases"/>
    <property type="match status" value="1"/>
</dbReference>
<dbReference type="NCBIfam" id="TIGR03502">
    <property type="entry name" value="lipase_Pla1_cef"/>
    <property type="match status" value="1"/>
</dbReference>
<dbReference type="InterPro" id="IPR025920">
    <property type="entry name" value="Lipase_bact_N"/>
</dbReference>
<dbReference type="RefSeq" id="WP_013346036.1">
    <property type="nucleotide sequence ID" value="NC_014541.1"/>
</dbReference>
<evidence type="ECO:0000313" key="2">
    <source>
        <dbReference type="EMBL" id="ADN76730.1"/>
    </source>
</evidence>
<dbReference type="Gene3D" id="3.40.50.1820">
    <property type="entry name" value="alpha/beta hydrolase"/>
    <property type="match status" value="1"/>
</dbReference>
<evidence type="ECO:0000313" key="3">
    <source>
        <dbReference type="Proteomes" id="UP000006683"/>
    </source>
</evidence>
<reference evidence="2 3" key="1">
    <citation type="journal article" date="2010" name="Stand. Genomic Sci.">
        <title>Complete genome sequence of Ferrimonas balearica type strain (PAT).</title>
        <authorList>
            <person name="Nolan M."/>
            <person name="Sikorski J."/>
            <person name="Davenport K."/>
            <person name="Lucas S."/>
            <person name="Glavina Del Rio T."/>
            <person name="Tice H."/>
            <person name="Cheng J."/>
            <person name="Goodwin L."/>
            <person name="Pitluck S."/>
            <person name="Liolios K."/>
            <person name="Ivanova N."/>
            <person name="Mavromatis K."/>
            <person name="Ovchinnikova G."/>
            <person name="Pati A."/>
            <person name="Chen A."/>
            <person name="Palaniappan K."/>
            <person name="Land M."/>
            <person name="Hauser L."/>
            <person name="Chang Y."/>
            <person name="Jeffries C."/>
            <person name="Tapia R."/>
            <person name="Brettin T."/>
            <person name="Detter J."/>
            <person name="Han C."/>
            <person name="Yasawong M."/>
            <person name="Rohde M."/>
            <person name="Tindall B."/>
            <person name="Goker M."/>
            <person name="Woyke T."/>
            <person name="Bristow J."/>
            <person name="Eisen J."/>
            <person name="Markowitz V."/>
            <person name="Hugenholtz P."/>
            <person name="Kyrpides N."/>
            <person name="Klenk H."/>
            <person name="Lapidus A."/>
        </authorList>
    </citation>
    <scope>NUCLEOTIDE SEQUENCE [LARGE SCALE GENOMIC DNA]</scope>
    <source>
        <strain evidence="3">DSM 9799 / CCM 4581 / KCTC 23876 / PAT</strain>
    </source>
</reference>
<dbReference type="HOGENOM" id="CLU_010857_0_0_6"/>
<organism evidence="2 3">
    <name type="scientific">Ferrimonas balearica (strain DSM 9799 / CCM 4581 / KCTC 23876 / PAT)</name>
    <dbReference type="NCBI Taxonomy" id="550540"/>
    <lineage>
        <taxon>Bacteria</taxon>
        <taxon>Pseudomonadati</taxon>
        <taxon>Pseudomonadota</taxon>
        <taxon>Gammaproteobacteria</taxon>
        <taxon>Alteromonadales</taxon>
        <taxon>Ferrimonadaceae</taxon>
        <taxon>Ferrimonas</taxon>
    </lineage>
</organism>
<dbReference type="OrthoDB" id="5477453at2"/>
<dbReference type="InterPro" id="IPR029058">
    <property type="entry name" value="AB_hydrolase_fold"/>
</dbReference>
<dbReference type="EMBL" id="CP002209">
    <property type="protein sequence ID" value="ADN76730.1"/>
    <property type="molecule type" value="Genomic_DNA"/>
</dbReference>
<keyword evidence="3" id="KW-1185">Reference proteome</keyword>
<dbReference type="eggNOG" id="COG1073">
    <property type="taxonomic scope" value="Bacteria"/>
</dbReference>
<accession>E1SNQ7</accession>
<dbReference type="Pfam" id="PF12262">
    <property type="entry name" value="Lipase_bact_N"/>
    <property type="match status" value="1"/>
</dbReference>
<dbReference type="STRING" id="550540.Fbal_2528"/>
<evidence type="ECO:0000259" key="1">
    <source>
        <dbReference type="Pfam" id="PF12262"/>
    </source>
</evidence>
<dbReference type="InterPro" id="IPR020009">
    <property type="entry name" value="VolA/Pla-1/cef"/>
</dbReference>
<dbReference type="PROSITE" id="PS51257">
    <property type="entry name" value="PROKAR_LIPOPROTEIN"/>
    <property type="match status" value="1"/>
</dbReference>
<dbReference type="GeneID" id="67182736"/>
<protein>
    <submittedName>
        <fullName evidence="2">Extracellular lipase, Pla-1/cef family</fullName>
    </submittedName>
</protein>
<sequence length="850" mass="87773">MKRLLLSAAVASALGLVGCSGDSYQETIENTPTPVPFSRIAFDPGAGDIALPNDLLFSGTFDGTLEIPGEAESGDYTDPQIALGALDGWSTTMPMSITMIPGEEGISLDAASAAAAGSVRVFEVTLGGPLSVDPECTEAPSLSICKVGEELVFGEDFISVPSGNTINMVPLKPLEPASSYAVITTTQISDSEGQSVAPSTTYELLKLDINEEPLVTPEQLLLQGLVNNYENALAQAHSVDKATITYTGVFTTQSVTDVVSTVGLVMADGLNPQGPSVPVSPLYAPEWVTLPFDTGLTAADALGLTPDMGDAYLAATLAKVFQAEIALPYYLPNPQPVFDDNQNIIDFDINGRFSALGDSPVAVLQAVQGGLLSQESFATQAMAQGIDPNEALVDPSVLVGASFVTDAGEPVDTARHLTRFNPLPSPLRDAAVAPGSHKVTVPVLITIPDEEALLALSGGLLTKPENGWPVTVAMHGLGGVKELNLAYAGMYASKGIATVSIDMPLHGDRSFDLNGDGIYEVSATPADFCAALGDETDPGRQMCEMAYANGNPLAFVNLKSILTVRDNFRQAIADQLALRAALNAWPLFTQNPTVPALDTRRVSLQGLSLGGIVGTSTTAYTGLMDDLFGAEQNPYHISAASLVAPAGGLAGVFAGSATFGPVLKTALALEIAPDCVLENFAGPTCAAVEKQIESEVIPAFAFAAQTASDSMDPINHAAIIANSDVPVHLIEVVGDMAEGGSNPPDLVLPNTVEGFALSGTEPLIAALGLPAVTETVSDAAGRVSGAVRFSKGQHSSLIDPSTGGVPGVDPSIAPLVTVEMQNQVATFALTDGRTIPVGDGCLIQGGECAQ</sequence>
<feature type="domain" description="Bacterial virulence factor lipase N-terminal" evidence="1">
    <location>
        <begin position="49"/>
        <end position="258"/>
    </location>
</feature>
<proteinExistence type="predicted"/>
<dbReference type="AlphaFoldDB" id="E1SNQ7"/>
<dbReference type="Proteomes" id="UP000006683">
    <property type="component" value="Chromosome"/>
</dbReference>
<name>E1SNQ7_FERBD</name>